<dbReference type="KEGG" id="gpa:GPA_14560"/>
<dbReference type="Proteomes" id="UP000008805">
    <property type="component" value="Chromosome"/>
</dbReference>
<reference evidence="1 2" key="1">
    <citation type="submission" date="2010-03" db="EMBL/GenBank/DDBJ databases">
        <title>The genome sequence of Gordonibacter pamelaeae 7-10-1-bT.</title>
        <authorList>
            <consortium name="metaHIT consortium -- http://www.metahit.eu/"/>
            <person name="Pajon A."/>
            <person name="Turner K."/>
            <person name="Parkhill J."/>
            <person name="Timmis K."/>
            <person name="Oxley A."/>
            <person name="Wurdemann D."/>
        </authorList>
    </citation>
    <scope>NUCLEOTIDE SEQUENCE [LARGE SCALE GENOMIC DNA]</scope>
    <source>
        <strain evidence="2">7-10-1-b</strain>
    </source>
</reference>
<dbReference type="AlphaFoldDB" id="D6E8K3"/>
<name>D6E8K3_9ACTN</name>
<proteinExistence type="predicted"/>
<dbReference type="HOGENOM" id="CLU_2990323_0_0_11"/>
<evidence type="ECO:0000313" key="2">
    <source>
        <dbReference type="Proteomes" id="UP000008805"/>
    </source>
</evidence>
<gene>
    <name evidence="1" type="ORF">GPA_14560</name>
</gene>
<sequence>MGEFDIAEEAVYIDRHAVDPGKGVLAQGHSAVGDIEEPVPLIFRALVEAQQSPPGRG</sequence>
<dbReference type="EMBL" id="FP929047">
    <property type="protein sequence ID" value="CBL04050.1"/>
    <property type="molecule type" value="Genomic_DNA"/>
</dbReference>
<keyword evidence="2" id="KW-1185">Reference proteome</keyword>
<evidence type="ECO:0000313" key="1">
    <source>
        <dbReference type="EMBL" id="CBL04050.1"/>
    </source>
</evidence>
<organism evidence="1 2">
    <name type="scientific">Gordonibacter pamelaeae 7-10-1-b</name>
    <dbReference type="NCBI Taxonomy" id="657308"/>
    <lineage>
        <taxon>Bacteria</taxon>
        <taxon>Bacillati</taxon>
        <taxon>Actinomycetota</taxon>
        <taxon>Coriobacteriia</taxon>
        <taxon>Eggerthellales</taxon>
        <taxon>Eggerthellaceae</taxon>
        <taxon>Gordonibacter</taxon>
    </lineage>
</organism>
<protein>
    <submittedName>
        <fullName evidence="1">Uncharacterized protein</fullName>
    </submittedName>
</protein>
<reference evidence="1 2" key="2">
    <citation type="submission" date="2010-03" db="EMBL/GenBank/DDBJ databases">
        <authorList>
            <person name="Pajon A."/>
        </authorList>
    </citation>
    <scope>NUCLEOTIDE SEQUENCE [LARGE SCALE GENOMIC DNA]</scope>
    <source>
        <strain evidence="2">7-10-1-b</strain>
    </source>
</reference>
<accession>D6E8K3</accession>